<feature type="transmembrane region" description="Helical" evidence="6">
    <location>
        <begin position="122"/>
        <end position="141"/>
    </location>
</feature>
<dbReference type="KEGG" id="mai:MICA_104"/>
<dbReference type="InterPro" id="IPR004307">
    <property type="entry name" value="TspO_MBR"/>
</dbReference>
<feature type="transmembrane region" description="Helical" evidence="6">
    <location>
        <begin position="153"/>
        <end position="176"/>
    </location>
</feature>
<protein>
    <submittedName>
        <fullName evidence="7">TspO/MBR family protein</fullName>
    </submittedName>
</protein>
<dbReference type="Pfam" id="PF03073">
    <property type="entry name" value="TspO_MBR"/>
    <property type="match status" value="1"/>
</dbReference>
<keyword evidence="4 6" id="KW-1133">Transmembrane helix</keyword>
<proteinExistence type="inferred from homology"/>
<dbReference type="HOGENOM" id="CLU_091805_2_0_5"/>
<keyword evidence="8" id="KW-1185">Reference proteome</keyword>
<evidence type="ECO:0000256" key="3">
    <source>
        <dbReference type="ARBA" id="ARBA00022692"/>
    </source>
</evidence>
<evidence type="ECO:0000313" key="7">
    <source>
        <dbReference type="EMBL" id="AEP08451.1"/>
    </source>
</evidence>
<keyword evidence="3 6" id="KW-0812">Transmembrane</keyword>
<evidence type="ECO:0000256" key="6">
    <source>
        <dbReference type="SAM" id="Phobius"/>
    </source>
</evidence>
<sequence length="177" mass="20201">MVLTLSTQDQPHTNRTPFMITRRDLLLLPACILSLPLLGALVGFATRPGVDGWYQSAVRSALTPPDYVFGIVWSVLYLLMGFYLWRIARRAPDDSRRFLLRLFIAQLIANLAWSFIFFQMQALWLAVVWIVGLIAAVGVLIKQTYKLDRWAALALVPLLAWMSFALYLSTFIAWHLT</sequence>
<dbReference type="GO" id="GO:0033013">
    <property type="term" value="P:tetrapyrrole metabolic process"/>
    <property type="evidence" value="ECO:0007669"/>
    <property type="project" value="UniProtKB-ARBA"/>
</dbReference>
<dbReference type="Gene3D" id="1.20.1260.100">
    <property type="entry name" value="TspO/MBR protein"/>
    <property type="match status" value="1"/>
</dbReference>
<dbReference type="GO" id="GO:0016020">
    <property type="term" value="C:membrane"/>
    <property type="evidence" value="ECO:0007669"/>
    <property type="project" value="UniProtKB-SubCell"/>
</dbReference>
<dbReference type="AlphaFoldDB" id="G2KMR4"/>
<evidence type="ECO:0000313" key="8">
    <source>
        <dbReference type="Proteomes" id="UP000009286"/>
    </source>
</evidence>
<feature type="transmembrane region" description="Helical" evidence="6">
    <location>
        <begin position="98"/>
        <end position="116"/>
    </location>
</feature>
<gene>
    <name evidence="7" type="ordered locus">MICA_104</name>
</gene>
<reference evidence="7 8" key="1">
    <citation type="journal article" date="2011" name="BMC Genomics">
        <title>Genomic insights into an obligate epibiotic bacterial predator: Micavibrio aeruginosavorus ARL-13.</title>
        <authorList>
            <person name="Wang Z."/>
            <person name="Kadouri D."/>
            <person name="Wu M."/>
        </authorList>
    </citation>
    <scope>NUCLEOTIDE SEQUENCE [LARGE SCALE GENOMIC DNA]</scope>
    <source>
        <strain evidence="7 8">ARL-13</strain>
    </source>
</reference>
<name>G2KMR4_MICAA</name>
<evidence type="ECO:0000256" key="4">
    <source>
        <dbReference type="ARBA" id="ARBA00022989"/>
    </source>
</evidence>
<organism evidence="7 8">
    <name type="scientific">Micavibrio aeruginosavorus (strain ARL-13)</name>
    <dbReference type="NCBI Taxonomy" id="856793"/>
    <lineage>
        <taxon>Bacteria</taxon>
        <taxon>Pseudomonadati</taxon>
        <taxon>Bdellovibrionota</taxon>
        <taxon>Bdellovibrionia</taxon>
        <taxon>Bdellovibrionales</taxon>
        <taxon>Pseudobdellovibrionaceae</taxon>
        <taxon>Micavibrio</taxon>
    </lineage>
</organism>
<comment type="similarity">
    <text evidence="2">Belongs to the TspO/BZRP family.</text>
</comment>
<dbReference type="PIRSF" id="PIRSF005859">
    <property type="entry name" value="PBR"/>
    <property type="match status" value="1"/>
</dbReference>
<evidence type="ECO:0000256" key="5">
    <source>
        <dbReference type="ARBA" id="ARBA00023136"/>
    </source>
</evidence>
<accession>G2KMR4</accession>
<keyword evidence="5 6" id="KW-0472">Membrane</keyword>
<dbReference type="FunFam" id="1.20.1260.100:FF:000001">
    <property type="entry name" value="translocator protein 2"/>
    <property type="match status" value="1"/>
</dbReference>
<dbReference type="InterPro" id="IPR038330">
    <property type="entry name" value="TspO/MBR-related_sf"/>
</dbReference>
<dbReference type="STRING" id="856793.MICA_104"/>
<evidence type="ECO:0000256" key="2">
    <source>
        <dbReference type="ARBA" id="ARBA00007524"/>
    </source>
</evidence>
<dbReference type="EMBL" id="CP002382">
    <property type="protein sequence ID" value="AEP08451.1"/>
    <property type="molecule type" value="Genomic_DNA"/>
</dbReference>
<feature type="transmembrane region" description="Helical" evidence="6">
    <location>
        <begin position="25"/>
        <end position="47"/>
    </location>
</feature>
<dbReference type="Proteomes" id="UP000009286">
    <property type="component" value="Chromosome"/>
</dbReference>
<dbReference type="eggNOG" id="COG3476">
    <property type="taxonomic scope" value="Bacteria"/>
</dbReference>
<dbReference type="PANTHER" id="PTHR10057">
    <property type="entry name" value="PERIPHERAL-TYPE BENZODIAZEPINE RECEPTOR"/>
    <property type="match status" value="1"/>
</dbReference>
<comment type="subcellular location">
    <subcellularLocation>
        <location evidence="1">Membrane</location>
        <topology evidence="1">Multi-pass membrane protein</topology>
    </subcellularLocation>
</comment>
<dbReference type="CDD" id="cd15904">
    <property type="entry name" value="TSPO_MBR"/>
    <property type="match status" value="1"/>
</dbReference>
<feature type="transmembrane region" description="Helical" evidence="6">
    <location>
        <begin position="67"/>
        <end position="86"/>
    </location>
</feature>
<evidence type="ECO:0000256" key="1">
    <source>
        <dbReference type="ARBA" id="ARBA00004141"/>
    </source>
</evidence>
<dbReference type="PANTHER" id="PTHR10057:SF0">
    <property type="entry name" value="TRANSLOCATOR PROTEIN"/>
    <property type="match status" value="1"/>
</dbReference>